<dbReference type="PANTHER" id="PTHR48258:SF3">
    <property type="entry name" value="FK506-BINDING PROTEIN 4-LIKE ISOFORM X1"/>
    <property type="match status" value="1"/>
</dbReference>
<evidence type="ECO:0000259" key="3">
    <source>
        <dbReference type="Pfam" id="PF13963"/>
    </source>
</evidence>
<feature type="domain" description="DUF4218" evidence="2">
    <location>
        <begin position="757"/>
        <end position="869"/>
    </location>
</feature>
<dbReference type="Proteomes" id="UP000626092">
    <property type="component" value="Unassembled WGS sequence"/>
</dbReference>
<protein>
    <recommendedName>
        <fullName evidence="6">Transposase</fullName>
    </recommendedName>
</protein>
<dbReference type="InterPro" id="IPR029480">
    <property type="entry name" value="Transpos_assoc"/>
</dbReference>
<proteinExistence type="predicted"/>
<accession>A0A834GIU4</accession>
<evidence type="ECO:0008006" key="6">
    <source>
        <dbReference type="Google" id="ProtNLM"/>
    </source>
</evidence>
<dbReference type="Pfam" id="PF13960">
    <property type="entry name" value="DUF4218"/>
    <property type="match status" value="1"/>
</dbReference>
<dbReference type="OrthoDB" id="1933987at2759"/>
<feature type="domain" description="Transposase-associated" evidence="3">
    <location>
        <begin position="72"/>
        <end position="144"/>
    </location>
</feature>
<evidence type="ECO:0000259" key="1">
    <source>
        <dbReference type="Pfam" id="PF13952"/>
    </source>
</evidence>
<evidence type="ECO:0000313" key="5">
    <source>
        <dbReference type="Proteomes" id="UP000626092"/>
    </source>
</evidence>
<dbReference type="Pfam" id="PF13952">
    <property type="entry name" value="DUF4216"/>
    <property type="match status" value="1"/>
</dbReference>
<evidence type="ECO:0000259" key="2">
    <source>
        <dbReference type="Pfam" id="PF13960"/>
    </source>
</evidence>
<feature type="domain" description="DUF4216" evidence="1">
    <location>
        <begin position="1043"/>
        <end position="1112"/>
    </location>
</feature>
<evidence type="ECO:0000313" key="4">
    <source>
        <dbReference type="EMBL" id="KAF7134850.1"/>
    </source>
</evidence>
<dbReference type="PANTHER" id="PTHR48258">
    <property type="entry name" value="DUF4218 DOMAIN-CONTAINING PROTEIN-RELATED"/>
    <property type="match status" value="1"/>
</dbReference>
<dbReference type="InterPro" id="IPR025452">
    <property type="entry name" value="DUF4218"/>
</dbReference>
<keyword evidence="5" id="KW-1185">Reference proteome</keyword>
<comment type="caution">
    <text evidence="4">The sequence shown here is derived from an EMBL/GenBank/DDBJ whole genome shotgun (WGS) entry which is preliminary data.</text>
</comment>
<gene>
    <name evidence="4" type="ORF">RHSIM_Rhsim08G0137300</name>
</gene>
<dbReference type="EMBL" id="WJXA01000008">
    <property type="protein sequence ID" value="KAF7134850.1"/>
    <property type="molecule type" value="Genomic_DNA"/>
</dbReference>
<sequence length="1183" mass="135271">MPTSSSCTTPSSVTSTTTSQCLVDIRFYLHVFCQGKNVIHALPEAEINSFIIPYEEEALGSDISLRRNVMDKSWMYQSRLTSEYLNGVEGFLNFAFQNASIDGKIVCPCVKCGNGRWVMRSEAVDHLVCDGFIKGYTKWIAHGEALSSTTTAPIPTNSGNALGTNNNMREMLHDTFGISNRDVGMDDMPSNVELSNADAKKFYKLVSDAQKPLYPGCKEFSKLSLLVELFHNKCLGKWTNNSFTKLLRTFNRALPEGEKLPNSYYEAKKVLGELGLSYKKIHVCPNGCMLYWKEHIDDTECHVCHEQRYKTIDNPEGAEGTSAKKCKKVPIKVLRHFPLIPRLQRLFMSSKIASFMKWHDEGRTKDGCMRHPADSPAWQTFDFQHKEFASDSRNVRLGLASDGFNPFGMMSNVHSTWPVILMPYNLPPWMCMKQPYFIMSLLIPGGSAPGNNIDVYLQPLIEELKELWGVGVDTHDASTNQNFKMHAALMWTINDFPAYANLSGWSTKGRLACPCCHKDTCSSWLKYSGKHIYMDHRRFLEDSHMFRRDKRSFNGKEERRKAPCRLTGSMIQDQLKGVQFKFGKLVKDNPKLPFNWKKPSIFFELPYWKDNLLRHNLDMMHIEKNVCDSVLATLLNLVGKSKDHWKARQDLKDMGFRSELHPIEDESGRTYLPAACFSMTKKEKDIFYKVLKNVKVPDGYASNISRCFQNKEHKVSGMKSHDNHILMQQLLPLALRRVLPKQVRSPLIKLCNFFRELCSKVLHARDLIRLEKQIAITLCELERIFPPSFFDIMMHLPIHLATEAKLAGPVHYRWMYPIERYLATLKSYVRNKNRPEGSIAEGYLAEECLTFCSRYLEDVETRFNRVGRNDDEGSTVGARLPIFATQGRPFGKVVIETLDQETLLKAHQYVLFNCDAVDKFSNQHQTMIRDQNPRLRLWEIQRMHNEKFASWFGNHVQDLQLAEDEQLSEELRALARGPDDVGKRYGGYLINGFRFHTREVERRRKFQNSGVVVTATTRSFSSASDNNPVAGDIAYYGVLTDVIELSYFGGRKVVLFKCDWMSEGKNRRPDEHGFTLVNFARLVHVNEPFVLASQVQQAFYVEDPLDKGWHVVIRTTARDAFNMNTESCIDDVETYLQSESCDGQLQDDQGDISLVREDVQGTTVDTIDATTAQVVEGDGVEGI</sequence>
<organism evidence="4 5">
    <name type="scientific">Rhododendron simsii</name>
    <name type="common">Sims's rhododendron</name>
    <dbReference type="NCBI Taxonomy" id="118357"/>
    <lineage>
        <taxon>Eukaryota</taxon>
        <taxon>Viridiplantae</taxon>
        <taxon>Streptophyta</taxon>
        <taxon>Embryophyta</taxon>
        <taxon>Tracheophyta</taxon>
        <taxon>Spermatophyta</taxon>
        <taxon>Magnoliopsida</taxon>
        <taxon>eudicotyledons</taxon>
        <taxon>Gunneridae</taxon>
        <taxon>Pentapetalae</taxon>
        <taxon>asterids</taxon>
        <taxon>Ericales</taxon>
        <taxon>Ericaceae</taxon>
        <taxon>Ericoideae</taxon>
        <taxon>Rhodoreae</taxon>
        <taxon>Rhododendron</taxon>
    </lineage>
</organism>
<name>A0A834GIU4_RHOSS</name>
<dbReference type="Pfam" id="PF02992">
    <property type="entry name" value="Transposase_21"/>
    <property type="match status" value="1"/>
</dbReference>
<dbReference type="InterPro" id="IPR004242">
    <property type="entry name" value="Transposase_21"/>
</dbReference>
<reference evidence="4" key="1">
    <citation type="submission" date="2019-11" db="EMBL/GenBank/DDBJ databases">
        <authorList>
            <person name="Liu Y."/>
            <person name="Hou J."/>
            <person name="Li T.-Q."/>
            <person name="Guan C.-H."/>
            <person name="Wu X."/>
            <person name="Wu H.-Z."/>
            <person name="Ling F."/>
            <person name="Zhang R."/>
            <person name="Shi X.-G."/>
            <person name="Ren J.-P."/>
            <person name="Chen E.-F."/>
            <person name="Sun J.-M."/>
        </authorList>
    </citation>
    <scope>NUCLEOTIDE SEQUENCE</scope>
    <source>
        <strain evidence="4">Adult_tree_wgs_1</strain>
        <tissue evidence="4">Leaves</tissue>
    </source>
</reference>
<dbReference type="AlphaFoldDB" id="A0A834GIU4"/>
<dbReference type="InterPro" id="IPR025312">
    <property type="entry name" value="DUF4216"/>
</dbReference>
<dbReference type="Pfam" id="PF13963">
    <property type="entry name" value="Transpos_assoc"/>
    <property type="match status" value="1"/>
</dbReference>